<dbReference type="Pfam" id="PF09335">
    <property type="entry name" value="VTT_dom"/>
    <property type="match status" value="1"/>
</dbReference>
<dbReference type="AlphaFoldDB" id="K1XHG4"/>
<organism evidence="8">
    <name type="scientific">uncultured bacterium</name>
    <name type="common">gcode 4</name>
    <dbReference type="NCBI Taxonomy" id="1234023"/>
    <lineage>
        <taxon>Bacteria</taxon>
        <taxon>environmental samples</taxon>
    </lineage>
</organism>
<keyword evidence="4 6" id="KW-1133">Transmembrane helix</keyword>
<evidence type="ECO:0000256" key="5">
    <source>
        <dbReference type="ARBA" id="ARBA00023136"/>
    </source>
</evidence>
<feature type="transmembrane region" description="Helical" evidence="6">
    <location>
        <begin position="179"/>
        <end position="198"/>
    </location>
</feature>
<evidence type="ECO:0000259" key="7">
    <source>
        <dbReference type="Pfam" id="PF09335"/>
    </source>
</evidence>
<comment type="subcellular location">
    <subcellularLocation>
        <location evidence="1">Cell membrane</location>
        <topology evidence="1">Multi-pass membrane protein</topology>
    </subcellularLocation>
</comment>
<evidence type="ECO:0000256" key="1">
    <source>
        <dbReference type="ARBA" id="ARBA00004651"/>
    </source>
</evidence>
<keyword evidence="2" id="KW-1003">Cell membrane</keyword>
<sequence length="210" mass="23920">MLWQMVTYIVDTVSSLWYLGIFIMMTIESSFIPFPSEVAMIPAGYLAHQWTMNFGIALFSGTLGALAGATINYFLGKHFGAKIITWLVHRYGKYIFVSEKHYLQSEVFFQKHWGITMFNGRFIPAVRQLISIPAGIFHMNYTKFTLYTIAGAGIWNLILMSIGYIAGQNEQLIHQYSQQALIGVIAFIILASLAYYLIDKYSLKDVKVKK</sequence>
<evidence type="ECO:0000256" key="2">
    <source>
        <dbReference type="ARBA" id="ARBA00022475"/>
    </source>
</evidence>
<evidence type="ECO:0000256" key="6">
    <source>
        <dbReference type="SAM" id="Phobius"/>
    </source>
</evidence>
<evidence type="ECO:0000256" key="3">
    <source>
        <dbReference type="ARBA" id="ARBA00022692"/>
    </source>
</evidence>
<feature type="transmembrane region" description="Helical" evidence="6">
    <location>
        <begin position="144"/>
        <end position="167"/>
    </location>
</feature>
<dbReference type="InterPro" id="IPR032816">
    <property type="entry name" value="VTT_dom"/>
</dbReference>
<feature type="domain" description="VTT" evidence="7">
    <location>
        <begin position="34"/>
        <end position="164"/>
    </location>
</feature>
<gene>
    <name evidence="8" type="ORF">ACD_78C00281G0002</name>
</gene>
<feature type="transmembrane region" description="Helical" evidence="6">
    <location>
        <begin position="54"/>
        <end position="75"/>
    </location>
</feature>
<keyword evidence="3 6" id="KW-0812">Transmembrane</keyword>
<protein>
    <recommendedName>
        <fullName evidence="7">VTT domain-containing protein</fullName>
    </recommendedName>
</protein>
<evidence type="ECO:0000313" key="8">
    <source>
        <dbReference type="EMBL" id="EKD29765.1"/>
    </source>
</evidence>
<comment type="caution">
    <text evidence="8">The sequence shown here is derived from an EMBL/GenBank/DDBJ whole genome shotgun (WGS) entry which is preliminary data.</text>
</comment>
<name>K1XHG4_9BACT</name>
<dbReference type="GO" id="GO:0005886">
    <property type="term" value="C:plasma membrane"/>
    <property type="evidence" value="ECO:0007669"/>
    <property type="project" value="UniProtKB-SubCell"/>
</dbReference>
<reference evidence="8" key="1">
    <citation type="journal article" date="2012" name="Science">
        <title>Fermentation, hydrogen, and sulfur metabolism in multiple uncultivated bacterial phyla.</title>
        <authorList>
            <person name="Wrighton K.C."/>
            <person name="Thomas B.C."/>
            <person name="Sharon I."/>
            <person name="Miller C.S."/>
            <person name="Castelle C.J."/>
            <person name="VerBerkmoes N.C."/>
            <person name="Wilkins M.J."/>
            <person name="Hettich R.L."/>
            <person name="Lipton M.S."/>
            <person name="Williams K.H."/>
            <person name="Long P.E."/>
            <person name="Banfield J.F."/>
        </authorList>
    </citation>
    <scope>NUCLEOTIDE SEQUENCE [LARGE SCALE GENOMIC DNA]</scope>
</reference>
<dbReference type="InterPro" id="IPR051311">
    <property type="entry name" value="DedA_domain"/>
</dbReference>
<feature type="transmembrane region" description="Helical" evidence="6">
    <location>
        <begin position="12"/>
        <end position="34"/>
    </location>
</feature>
<evidence type="ECO:0000256" key="4">
    <source>
        <dbReference type="ARBA" id="ARBA00022989"/>
    </source>
</evidence>
<dbReference type="PANTHER" id="PTHR42709:SF6">
    <property type="entry name" value="UNDECAPRENYL PHOSPHATE TRANSPORTER A"/>
    <property type="match status" value="1"/>
</dbReference>
<dbReference type="PANTHER" id="PTHR42709">
    <property type="entry name" value="ALKALINE PHOSPHATASE LIKE PROTEIN"/>
    <property type="match status" value="1"/>
</dbReference>
<proteinExistence type="predicted"/>
<dbReference type="EMBL" id="AMFJ01034281">
    <property type="protein sequence ID" value="EKD29765.1"/>
    <property type="molecule type" value="Genomic_DNA"/>
</dbReference>
<keyword evidence="5 6" id="KW-0472">Membrane</keyword>
<accession>K1XHG4</accession>